<dbReference type="Gene3D" id="2.60.40.10">
    <property type="entry name" value="Immunoglobulins"/>
    <property type="match status" value="3"/>
</dbReference>
<dbReference type="AlphaFoldDB" id="A0A9D2U608"/>
<dbReference type="NCBIfam" id="NF033903">
    <property type="entry name" value="VaFE_rpt"/>
    <property type="match status" value="2"/>
</dbReference>
<organism evidence="4 5">
    <name type="scientific">Candidatus Mediterraneibacter quadrami</name>
    <dbReference type="NCBI Taxonomy" id="2838684"/>
    <lineage>
        <taxon>Bacteria</taxon>
        <taxon>Bacillati</taxon>
        <taxon>Bacillota</taxon>
        <taxon>Clostridia</taxon>
        <taxon>Lachnospirales</taxon>
        <taxon>Lachnospiraceae</taxon>
        <taxon>Mediterraneibacter</taxon>
    </lineage>
</organism>
<reference evidence="4" key="1">
    <citation type="journal article" date="2021" name="PeerJ">
        <title>Extensive microbial diversity within the chicken gut microbiome revealed by metagenomics and culture.</title>
        <authorList>
            <person name="Gilroy R."/>
            <person name="Ravi A."/>
            <person name="Getino M."/>
            <person name="Pursley I."/>
            <person name="Horton D.L."/>
            <person name="Alikhan N.F."/>
            <person name="Baker D."/>
            <person name="Gharbi K."/>
            <person name="Hall N."/>
            <person name="Watson M."/>
            <person name="Adriaenssens E.M."/>
            <person name="Foster-Nyarko E."/>
            <person name="Jarju S."/>
            <person name="Secka A."/>
            <person name="Antonio M."/>
            <person name="Oren A."/>
            <person name="Chaudhuri R.R."/>
            <person name="La Ragione R."/>
            <person name="Hildebrand F."/>
            <person name="Pallen M.J."/>
        </authorList>
    </citation>
    <scope>NUCLEOTIDE SEQUENCE</scope>
    <source>
        <strain evidence="4">ChiBcec15-3976</strain>
    </source>
</reference>
<comment type="caution">
    <text evidence="4">The sequence shown here is derived from an EMBL/GenBank/DDBJ whole genome shotgun (WGS) entry which is preliminary data.</text>
</comment>
<gene>
    <name evidence="4" type="ORF">H9910_05760</name>
</gene>
<dbReference type="Proteomes" id="UP000823909">
    <property type="component" value="Unassembled WGS sequence"/>
</dbReference>
<dbReference type="InterPro" id="IPR041033">
    <property type="entry name" value="SpaA_PFL_dom_1"/>
</dbReference>
<feature type="domain" description="SpaA-like prealbumin fold" evidence="1">
    <location>
        <begin position="212"/>
        <end position="289"/>
    </location>
</feature>
<evidence type="ECO:0000313" key="5">
    <source>
        <dbReference type="Proteomes" id="UP000823909"/>
    </source>
</evidence>
<evidence type="ECO:0000313" key="4">
    <source>
        <dbReference type="EMBL" id="HJD42496.1"/>
    </source>
</evidence>
<accession>A0A9D2U608</accession>
<proteinExistence type="predicted"/>
<dbReference type="InterPro" id="IPR046751">
    <property type="entry name" value="TED_2"/>
</dbReference>
<protein>
    <submittedName>
        <fullName evidence="4">VaFE repeat-containing surface-anchored protein</fullName>
    </submittedName>
</protein>
<sequence>MMKEKKRHGRRVTAFLLSVVTALTTIFSSGLPVLAADGTIQFNSGEYISYGDYRTTKMTFDGNNVAYCVEPLKKTPQAGTYSYNLLPTDSPVRKALYYLPGGYGYDANIKDQYLSGWSEDNAYVIGHLTVAYIYSGYDAGSGAFYGAPQSYIDKAIEVTNAINALPNPPQSFRAFIVPSNNDQTIAGSWYQKPYGYIEIRKSTANEGISGGNGNYSLAGAEYGVFKGGTQVTTLVTDENGYAKSGELEVLENGSYTIRELKASPGFAIDTQSYNVTVESDTTVSVEVTEIPQSNPLSLLVQKIDAETGEGTAQGNASLAGAEFTVKYYTVQSDSDPAASGTEPERTWIFRTDEAGRIEFTSEYLVSGDEFYYQMDGTTPCVPLGTVTVQETKAPEGYLLNESVFVQKIVAGGTQETVECYQTATVADQVYRGDLEFVKVSDGDLNRLADVPFSITSKTTGESHVIVTDRNGYASTSADWTPHTSNTNRGETASDGIWFGTDEPDNTKGALPYDTYVIEEQRCEANEGMNLLKIEVTVYRDSVTIDLGTLTDDRIEIGTTALDKETGTHLSNPDKEVTLIDTVEYEGLKKGEEYRLIGTLMDQETGEPILVDGEKVTAEATFTAKKSSGSIEVKFTFNGNALQGTTVVVFEELYQGDLKLAVHADLEDKDQTIYFPKVGTKVADTETGEQIANAGKEVKLTDTVSYENLVAGEKYRLTGTLMDQEAGEPVLV</sequence>
<feature type="domain" description="T-Q ester bond containing" evidence="2">
    <location>
        <begin position="675"/>
        <end position="724"/>
    </location>
</feature>
<evidence type="ECO:0000259" key="2">
    <source>
        <dbReference type="Pfam" id="PF18202"/>
    </source>
</evidence>
<name>A0A9D2U608_9FIRM</name>
<dbReference type="EMBL" id="DWUU01000036">
    <property type="protein sequence ID" value="HJD42496.1"/>
    <property type="molecule type" value="Genomic_DNA"/>
</dbReference>
<dbReference type="Pfam" id="PF17802">
    <property type="entry name" value="SpaA"/>
    <property type="match status" value="2"/>
</dbReference>
<dbReference type="SUPFAM" id="SSF49478">
    <property type="entry name" value="Cna protein B-type domain"/>
    <property type="match status" value="1"/>
</dbReference>
<dbReference type="Pfam" id="PF20610">
    <property type="entry name" value="TED_2"/>
    <property type="match status" value="1"/>
</dbReference>
<dbReference type="InterPro" id="IPR041100">
    <property type="entry name" value="TQ"/>
</dbReference>
<feature type="domain" description="SpaA-like prealbumin fold" evidence="1">
    <location>
        <begin position="313"/>
        <end position="416"/>
    </location>
</feature>
<dbReference type="Pfam" id="PF18202">
    <property type="entry name" value="TQ"/>
    <property type="match status" value="2"/>
</dbReference>
<feature type="non-terminal residue" evidence="4">
    <location>
        <position position="731"/>
    </location>
</feature>
<reference evidence="4" key="2">
    <citation type="submission" date="2021-04" db="EMBL/GenBank/DDBJ databases">
        <authorList>
            <person name="Gilroy R."/>
        </authorList>
    </citation>
    <scope>NUCLEOTIDE SEQUENCE</scope>
    <source>
        <strain evidence="4">ChiBcec15-3976</strain>
    </source>
</reference>
<evidence type="ECO:0000259" key="3">
    <source>
        <dbReference type="Pfam" id="PF20610"/>
    </source>
</evidence>
<dbReference type="InterPro" id="IPR013783">
    <property type="entry name" value="Ig-like_fold"/>
</dbReference>
<evidence type="ECO:0000259" key="1">
    <source>
        <dbReference type="Pfam" id="PF17802"/>
    </source>
</evidence>
<dbReference type="Gene3D" id="2.60.40.3930">
    <property type="match status" value="2"/>
</dbReference>
<feature type="domain" description="Thioester" evidence="3">
    <location>
        <begin position="40"/>
        <end position="169"/>
    </location>
</feature>
<feature type="domain" description="T-Q ester bond containing" evidence="2">
    <location>
        <begin position="555"/>
        <end position="673"/>
    </location>
</feature>